<evidence type="ECO:0000256" key="1">
    <source>
        <dbReference type="SAM" id="MobiDB-lite"/>
    </source>
</evidence>
<evidence type="ECO:0000313" key="2">
    <source>
        <dbReference type="EMBL" id="KAK8036829.1"/>
    </source>
</evidence>
<accession>A0ABR1SSX6</accession>
<dbReference type="EMBL" id="JAQQWL010000018">
    <property type="protein sequence ID" value="KAK8036829.1"/>
    <property type="molecule type" value="Genomic_DNA"/>
</dbReference>
<reference evidence="2 3" key="1">
    <citation type="submission" date="2023-01" db="EMBL/GenBank/DDBJ databases">
        <title>Analysis of 21 Apiospora genomes using comparative genomics revels a genus with tremendous synthesis potential of carbohydrate active enzymes and secondary metabolites.</title>
        <authorList>
            <person name="Sorensen T."/>
        </authorList>
    </citation>
    <scope>NUCLEOTIDE SEQUENCE [LARGE SCALE GENOMIC DNA]</scope>
    <source>
        <strain evidence="2 3">CBS 135458</strain>
    </source>
</reference>
<evidence type="ECO:0000313" key="3">
    <source>
        <dbReference type="Proteomes" id="UP001480595"/>
    </source>
</evidence>
<comment type="caution">
    <text evidence="2">The sequence shown here is derived from an EMBL/GenBank/DDBJ whole genome shotgun (WGS) entry which is preliminary data.</text>
</comment>
<organism evidence="2 3">
    <name type="scientific">Apiospora phragmitis</name>
    <dbReference type="NCBI Taxonomy" id="2905665"/>
    <lineage>
        <taxon>Eukaryota</taxon>
        <taxon>Fungi</taxon>
        <taxon>Dikarya</taxon>
        <taxon>Ascomycota</taxon>
        <taxon>Pezizomycotina</taxon>
        <taxon>Sordariomycetes</taxon>
        <taxon>Xylariomycetidae</taxon>
        <taxon>Amphisphaeriales</taxon>
        <taxon>Apiosporaceae</taxon>
        <taxon>Apiospora</taxon>
    </lineage>
</organism>
<name>A0ABR1SSX6_9PEZI</name>
<proteinExistence type="predicted"/>
<dbReference type="RefSeq" id="XP_066707647.1">
    <property type="nucleotide sequence ID" value="XM_066866733.1"/>
</dbReference>
<protein>
    <submittedName>
        <fullName evidence="2">Uncharacterized protein</fullName>
    </submittedName>
</protein>
<dbReference type="GeneID" id="92099798"/>
<sequence length="187" mass="20312">MEGECYEFDPNGDVVLTLRSPNAPFAVWNEDEAQKAADSLTQDRAHTLTGLADPWLITYHVTDHALKHHLGADVLPATTPTEPITGPTPEPEANPFVEAPDESTPAVEPISDVSTLPEFAAEDTTTASEPAGPANMPCSISPPRADQPWNQADIHRCPAVILNFSPRGVKENKYFKTEAFELEINAQ</sequence>
<feature type="region of interest" description="Disordered" evidence="1">
    <location>
        <begin position="79"/>
        <end position="109"/>
    </location>
</feature>
<dbReference type="Proteomes" id="UP001480595">
    <property type="component" value="Unassembled WGS sequence"/>
</dbReference>
<gene>
    <name evidence="2" type="ORF">PG994_015326</name>
</gene>
<keyword evidence="3" id="KW-1185">Reference proteome</keyword>